<evidence type="ECO:0000259" key="13">
    <source>
        <dbReference type="Pfam" id="PF00999"/>
    </source>
</evidence>
<evidence type="ECO:0000256" key="11">
    <source>
        <dbReference type="SAM" id="MobiDB-lite"/>
    </source>
</evidence>
<evidence type="ECO:0000256" key="9">
    <source>
        <dbReference type="ARBA" id="ARBA00023136"/>
    </source>
</evidence>
<evidence type="ECO:0000256" key="10">
    <source>
        <dbReference type="ARBA" id="ARBA00023201"/>
    </source>
</evidence>
<evidence type="ECO:0000256" key="6">
    <source>
        <dbReference type="ARBA" id="ARBA00022989"/>
    </source>
</evidence>
<keyword evidence="5 12" id="KW-0812">Transmembrane</keyword>
<evidence type="ECO:0000313" key="15">
    <source>
        <dbReference type="Proteomes" id="UP001329825"/>
    </source>
</evidence>
<feature type="transmembrane region" description="Helical" evidence="12">
    <location>
        <begin position="210"/>
        <end position="230"/>
    </location>
</feature>
<feature type="transmembrane region" description="Helical" evidence="12">
    <location>
        <begin position="301"/>
        <end position="321"/>
    </location>
</feature>
<keyword evidence="15" id="KW-1185">Reference proteome</keyword>
<feature type="transmembrane region" description="Helical" evidence="12">
    <location>
        <begin position="365"/>
        <end position="387"/>
    </location>
</feature>
<keyword evidence="9 12" id="KW-0472">Membrane</keyword>
<feature type="region of interest" description="Disordered" evidence="11">
    <location>
        <begin position="713"/>
        <end position="895"/>
    </location>
</feature>
<sequence>MAGFHPFEVTPAHLAYTLLGGFVVVFGMLSLFLKEKLYIGEAPLATAVGIIIGPHCLKLFDPAKWGGNHDEVTDEITLEVTRVVISISVFAVGVELPKAYMKRHWRSLFFLLGPCMVWGWMVSALLMWALIPGLNFLGALVIAAGVTPTDPILAQAVVGGKFADKHVPTHIRHLLSAESGSNDGAAFPFLYIALYVMLDKSPGHAVGEWFYMTWLYEIVLGVLIGTILGFCARKFMKFAERKRLVDRQSYVAQYVSLAVLSMGMTALLGSDDLLSAFACGCAFAWDGYFNKATEDAVFSNVIDLLFNCAAFIYIGAIIPFGEWNVPELRVWRLVVLAILILLLRRLPVIVGLYKFIPDIKTFREAVFIGWFGPMGVGAIFISTLARTSIPEGFADKDTALVERVREVIGPITAFLVLSSIVTHGFSIPFFSLGRRVHSITYTRSRALSMDSRADEPAWTTHARRIIPGQQITINRDDDPEEGDMGVQRRDFSNEKFNGEKVGSRDSGGSSSSRTMPPGEDIEMRESSYKITESPREDVAHEGEAADLSRKDSKEGRESMLSRRSRSSSQRSSIDHRDRHGGGSDEDGRRELRQEGEGSHREAENEAEREEEKGDEEIGDKQGGGSRTPPVAEYREGHHLIIERKKQGTDEVEVEVIRNHFHDDKPSEKDVFTHPHRLKHRELDKMLHMLPRSLEHATSHVRDEGKEAVDRLGLGLMRGGSTPSLVEHDRQLEASTSRGSGQGREVENDYEDAVSDTEEDPESPGFGSRSGSGSFSQHIHSRIPAIRLQKNKKKTSLGARLFGRKSSSSSNRSGSGSSASRVEEGRQPPNPSLLSPPASGSRSKPIVSEPERMNSQESRGIPLSRTISASRSPAIRFAPDVESSSETAPTFNNYGATAPGFRKNPALAMYRSASVQSTGSNRGEGPSVSFVEPDRKR</sequence>
<evidence type="ECO:0000313" key="14">
    <source>
        <dbReference type="EMBL" id="WRT68025.1"/>
    </source>
</evidence>
<dbReference type="PANTHER" id="PTHR31382">
    <property type="entry name" value="NA(+)/H(+) ANTIPORTER"/>
    <property type="match status" value="1"/>
</dbReference>
<comment type="subcellular location">
    <subcellularLocation>
        <location evidence="1">Membrane</location>
        <topology evidence="1">Multi-pass membrane protein</topology>
    </subcellularLocation>
</comment>
<feature type="transmembrane region" description="Helical" evidence="12">
    <location>
        <begin position="108"/>
        <end position="131"/>
    </location>
</feature>
<gene>
    <name evidence="14" type="ORF">IL334_005000</name>
</gene>
<evidence type="ECO:0000256" key="5">
    <source>
        <dbReference type="ARBA" id="ARBA00022692"/>
    </source>
</evidence>
<dbReference type="Proteomes" id="UP001329825">
    <property type="component" value="Chromosome 6"/>
</dbReference>
<evidence type="ECO:0000256" key="12">
    <source>
        <dbReference type="SAM" id="Phobius"/>
    </source>
</evidence>
<comment type="similarity">
    <text evidence="2">Belongs to the fungal Na(+)/H(+) exchanger family.</text>
</comment>
<dbReference type="InterPro" id="IPR006153">
    <property type="entry name" value="Cation/H_exchanger_TM"/>
</dbReference>
<keyword evidence="7" id="KW-0915">Sodium</keyword>
<feature type="compositionally biased region" description="Low complexity" evidence="11">
    <location>
        <begin position="762"/>
        <end position="775"/>
    </location>
</feature>
<feature type="compositionally biased region" description="Low complexity" evidence="11">
    <location>
        <begin position="803"/>
        <end position="819"/>
    </location>
</feature>
<protein>
    <recommendedName>
        <fullName evidence="13">Cation/H+ exchanger transmembrane domain-containing protein</fullName>
    </recommendedName>
</protein>
<proteinExistence type="inferred from homology"/>
<dbReference type="RefSeq" id="XP_062792765.1">
    <property type="nucleotide sequence ID" value="XM_062936714.1"/>
</dbReference>
<name>A0ABZ1D2A6_9TREE</name>
<feature type="transmembrane region" description="Helical" evidence="12">
    <location>
        <begin position="250"/>
        <end position="267"/>
    </location>
</feature>
<keyword evidence="10" id="KW-0739">Sodium transport</keyword>
<feature type="transmembrane region" description="Helical" evidence="12">
    <location>
        <begin position="333"/>
        <end position="353"/>
    </location>
</feature>
<keyword evidence="3" id="KW-0813">Transport</keyword>
<evidence type="ECO:0000256" key="1">
    <source>
        <dbReference type="ARBA" id="ARBA00004141"/>
    </source>
</evidence>
<keyword evidence="8" id="KW-0406">Ion transport</keyword>
<feature type="region of interest" description="Disordered" evidence="11">
    <location>
        <begin position="468"/>
        <end position="637"/>
    </location>
</feature>
<feature type="transmembrane region" description="Helical" evidence="12">
    <location>
        <begin position="12"/>
        <end position="33"/>
    </location>
</feature>
<dbReference type="EMBL" id="CP141886">
    <property type="protein sequence ID" value="WRT68025.1"/>
    <property type="molecule type" value="Genomic_DNA"/>
</dbReference>
<evidence type="ECO:0000256" key="2">
    <source>
        <dbReference type="ARBA" id="ARBA00005248"/>
    </source>
</evidence>
<feature type="compositionally biased region" description="Basic and acidic residues" evidence="11">
    <location>
        <begin position="486"/>
        <end position="503"/>
    </location>
</feature>
<feature type="compositionally biased region" description="Polar residues" evidence="11">
    <location>
        <begin position="881"/>
        <end position="894"/>
    </location>
</feature>
<dbReference type="GeneID" id="87957131"/>
<feature type="transmembrane region" description="Helical" evidence="12">
    <location>
        <begin position="407"/>
        <end position="430"/>
    </location>
</feature>
<feature type="compositionally biased region" description="Low complexity" evidence="11">
    <location>
        <begin position="831"/>
        <end position="842"/>
    </location>
</feature>
<feature type="compositionally biased region" description="Basic and acidic residues" evidence="11">
    <location>
        <begin position="572"/>
        <end position="611"/>
    </location>
</feature>
<evidence type="ECO:0000256" key="8">
    <source>
        <dbReference type="ARBA" id="ARBA00023065"/>
    </source>
</evidence>
<keyword evidence="4" id="KW-0050">Antiport</keyword>
<feature type="domain" description="Cation/H+ exchanger transmembrane" evidence="13">
    <location>
        <begin position="28"/>
        <end position="430"/>
    </location>
</feature>
<evidence type="ECO:0000256" key="4">
    <source>
        <dbReference type="ARBA" id="ARBA00022449"/>
    </source>
</evidence>
<dbReference type="InterPro" id="IPR004712">
    <property type="entry name" value="Na+/H+_antiporter_fungi"/>
</dbReference>
<dbReference type="PANTHER" id="PTHR31382:SF4">
    <property type="entry name" value="NA(+)_H(+) ANTIPORTER"/>
    <property type="match status" value="1"/>
</dbReference>
<accession>A0ABZ1D2A6</accession>
<keyword evidence="6 12" id="KW-1133">Transmembrane helix</keyword>
<organism evidence="14 15">
    <name type="scientific">Kwoniella shivajii</name>
    <dbReference type="NCBI Taxonomy" id="564305"/>
    <lineage>
        <taxon>Eukaryota</taxon>
        <taxon>Fungi</taxon>
        <taxon>Dikarya</taxon>
        <taxon>Basidiomycota</taxon>
        <taxon>Agaricomycotina</taxon>
        <taxon>Tremellomycetes</taxon>
        <taxon>Tremellales</taxon>
        <taxon>Cryptococcaceae</taxon>
        <taxon>Kwoniella</taxon>
    </lineage>
</organism>
<evidence type="ECO:0000256" key="3">
    <source>
        <dbReference type="ARBA" id="ARBA00022448"/>
    </source>
</evidence>
<feature type="compositionally biased region" description="Acidic residues" evidence="11">
    <location>
        <begin position="747"/>
        <end position="761"/>
    </location>
</feature>
<feature type="region of interest" description="Disordered" evidence="11">
    <location>
        <begin position="912"/>
        <end position="936"/>
    </location>
</feature>
<feature type="compositionally biased region" description="Low complexity" evidence="11">
    <location>
        <begin position="504"/>
        <end position="513"/>
    </location>
</feature>
<feature type="compositionally biased region" description="Basic and acidic residues" evidence="11">
    <location>
        <begin position="521"/>
        <end position="560"/>
    </location>
</feature>
<dbReference type="Pfam" id="PF00999">
    <property type="entry name" value="Na_H_Exchanger"/>
    <property type="match status" value="1"/>
</dbReference>
<evidence type="ECO:0000256" key="7">
    <source>
        <dbReference type="ARBA" id="ARBA00023053"/>
    </source>
</evidence>
<reference evidence="14 15" key="1">
    <citation type="submission" date="2024-01" db="EMBL/GenBank/DDBJ databases">
        <title>Comparative genomics of Cryptococcus and Kwoniella reveals pathogenesis evolution and contrasting modes of karyotype evolution via chromosome fusion or intercentromeric recombination.</title>
        <authorList>
            <person name="Coelho M.A."/>
            <person name="David-Palma M."/>
            <person name="Shea T."/>
            <person name="Bowers K."/>
            <person name="McGinley-Smith S."/>
            <person name="Mohammad A.W."/>
            <person name="Gnirke A."/>
            <person name="Yurkov A.M."/>
            <person name="Nowrousian M."/>
            <person name="Sun S."/>
            <person name="Cuomo C.A."/>
            <person name="Heitman J."/>
        </authorList>
    </citation>
    <scope>NUCLEOTIDE SEQUENCE [LARGE SCALE GENOMIC DNA]</scope>
    <source>
        <strain evidence="14">CBS 11374</strain>
    </source>
</reference>